<dbReference type="GO" id="GO:0016020">
    <property type="term" value="C:membrane"/>
    <property type="evidence" value="ECO:0007669"/>
    <property type="project" value="TreeGrafter"/>
</dbReference>
<gene>
    <name evidence="2" type="ordered locus">Hsero_1789</name>
</gene>
<dbReference type="Pfam" id="PF00561">
    <property type="entry name" value="Abhydrolase_1"/>
    <property type="match status" value="1"/>
</dbReference>
<dbReference type="KEGG" id="hse:Hsero_1789"/>
<sequence>MSEARHHRIEVGAVSLHASSWGRLDGELPAIVLLHDSLGAVSLWRDFPFQLSQQTGRAVVAYDRYGFGQSSARQDRLAPGFIAEEARPWLLTVLQQLGLTQAVLLGHSVGGGMAIAAAAELPEQVVAVITESAQAFVEDRTLQGIRKAREQFANPDQLARLARHHGQDQDKAQWVLEAWTETWLAPEFAAWSLTPALARLHCPVLAIHGDEDEYGSLAHPHRIATQPQAFPGQGRSLILSGCGHVPHREQPDAVLRAVVEFLR</sequence>
<dbReference type="PANTHER" id="PTHR43798:SF33">
    <property type="entry name" value="HYDROLASE, PUTATIVE (AFU_ORTHOLOGUE AFUA_2G14860)-RELATED"/>
    <property type="match status" value="1"/>
</dbReference>
<dbReference type="GeneID" id="29394012"/>
<dbReference type="Gene3D" id="3.40.50.1820">
    <property type="entry name" value="alpha/beta hydrolase"/>
    <property type="match status" value="1"/>
</dbReference>
<evidence type="ECO:0000313" key="2">
    <source>
        <dbReference type="EMBL" id="ADJ63301.1"/>
    </source>
</evidence>
<dbReference type="eggNOG" id="COG1073">
    <property type="taxonomic scope" value="Bacteria"/>
</dbReference>
<proteinExistence type="predicted"/>
<evidence type="ECO:0000259" key="1">
    <source>
        <dbReference type="Pfam" id="PF00561"/>
    </source>
</evidence>
<dbReference type="InterPro" id="IPR029058">
    <property type="entry name" value="AB_hydrolase_fold"/>
</dbReference>
<name>D8IRH7_HERSS</name>
<dbReference type="GO" id="GO:0016746">
    <property type="term" value="F:acyltransferase activity"/>
    <property type="evidence" value="ECO:0007669"/>
    <property type="project" value="UniProtKB-KW"/>
</dbReference>
<dbReference type="InterPro" id="IPR000073">
    <property type="entry name" value="AB_hydrolase_1"/>
</dbReference>
<dbReference type="GO" id="GO:0016787">
    <property type="term" value="F:hydrolase activity"/>
    <property type="evidence" value="ECO:0007669"/>
    <property type="project" value="UniProtKB-KW"/>
</dbReference>
<organism evidence="2 3">
    <name type="scientific">Herbaspirillum seropedicae (strain SmR1)</name>
    <dbReference type="NCBI Taxonomy" id="757424"/>
    <lineage>
        <taxon>Bacteria</taxon>
        <taxon>Pseudomonadati</taxon>
        <taxon>Pseudomonadota</taxon>
        <taxon>Betaproteobacteria</taxon>
        <taxon>Burkholderiales</taxon>
        <taxon>Oxalobacteraceae</taxon>
        <taxon>Herbaspirillum</taxon>
    </lineage>
</organism>
<feature type="domain" description="AB hydrolase-1" evidence="1">
    <location>
        <begin position="29"/>
        <end position="247"/>
    </location>
</feature>
<dbReference type="HOGENOM" id="CLU_020336_26_0_4"/>
<keyword evidence="2" id="KW-0378">Hydrolase</keyword>
<dbReference type="SUPFAM" id="SSF53474">
    <property type="entry name" value="alpha/beta-Hydrolases"/>
    <property type="match status" value="1"/>
</dbReference>
<accession>D8IRH7</accession>
<keyword evidence="2" id="KW-0012">Acyltransferase</keyword>
<dbReference type="EMBL" id="CP002039">
    <property type="protein sequence ID" value="ADJ63301.1"/>
    <property type="molecule type" value="Genomic_DNA"/>
</dbReference>
<reference evidence="2 3" key="1">
    <citation type="submission" date="2010-04" db="EMBL/GenBank/DDBJ databases">
        <title>The genome of Herbaspirillum seropedicae SmR1, an endophytic, nitrogen-fixing, plant-growth promoting beta-Proteobacteria.</title>
        <authorList>
            <person name="Pedrosa F.O."/>
            <person name="Monteiro R.A."/>
            <person name="Wassem R."/>
            <person name="Cruz L.M."/>
            <person name="Ayub R.A."/>
            <person name="Colauto N.B."/>
            <person name="Fernandez M.A."/>
            <person name="Fungaro M.H.P."/>
            <person name="Grisard E.C."/>
            <person name="Hungria M."/>
            <person name="Madeira H.M.F."/>
            <person name="Nodari R.O."/>
            <person name="Osaku C.A."/>
            <person name="Petzl-Erler M.L."/>
            <person name="Terenzi H."/>
            <person name="Vieira L.G.E."/>
            <person name="Almeida M.I.M."/>
            <person name="Alves L.R."/>
            <person name="Arantes O.M.N."/>
            <person name="Balsanelli E."/>
            <person name="Barcellos F.G."/>
            <person name="Baura V.A."/>
            <person name="Binde D.R."/>
            <person name="Campo R.J."/>
            <person name="Chubatsu L.S."/>
            <person name="Chueire L.M.O."/>
            <person name="Ciferri R.R."/>
            <person name="Correa L.C."/>
            <person name="da Conceicao Silva J.L."/>
            <person name="Dabul A.N.G."/>
            <person name="Dambros B.P."/>
            <person name="Faoro H."/>
            <person name="Favetti A."/>
            <person name="Friedermann G."/>
            <person name="Furlaneto M.C."/>
            <person name="Gasques L.S."/>
            <person name="Gimenes C.C.T."/>
            <person name="Gioppo N.M.R."/>
            <person name="Glienke-Blanco C."/>
            <person name="Godoy L.P."/>
            <person name="Guerra M.P."/>
            <person name="Karp S."/>
            <person name="Kava-Cordeiro V."/>
            <person name="Margarido V.P."/>
            <person name="Mathioni S.M."/>
            <person name="Menck-Soares M.A."/>
            <person name="Murace N.K."/>
            <person name="Nicolas M.F."/>
            <person name="Oliveira C.E.C."/>
            <person name="Pagnan N.A.B."/>
            <person name="Pamphile J.A."/>
            <person name="Patussi E.V."/>
            <person name="Pereira L.F.P."/>
            <person name="Pereira-Ferrari L."/>
            <person name="Pinto F.G.S."/>
            <person name="Precoma C."/>
            <person name="Prioli A.J."/>
            <person name="Prioli S.M.A.P."/>
            <person name="Raittz R.T."/>
            <person name="Ramos H.J.O."/>
            <person name="Ribeiro E.M.S.F."/>
            <person name="Rigo L.U."/>
            <person name="Rocha C.L.M.S.C."/>
            <person name="Rocha S.N."/>
            <person name="Santos K."/>
            <person name="Satori D."/>
            <person name="Silva A.G."/>
            <person name="Simao R.C.G."/>
            <person name="Soares M.A.M."/>
            <person name="Souza E.M."/>
            <person name="Steffens M.B.R."/>
            <person name="Steindel M."/>
            <person name="Tadra-Sfeir M.Z."/>
            <person name="Takahashi E.K."/>
            <person name="Torres R.A."/>
            <person name="Valle J.S."/>
            <person name="Vernal J.I."/>
            <person name="Vilas-Boas L.A."/>
            <person name="Watanabe M.A.E."/>
            <person name="Weiss V.A."/>
            <person name="Yates M.A."/>
            <person name="Souza E.M."/>
        </authorList>
    </citation>
    <scope>NUCLEOTIDE SEQUENCE [LARGE SCALE GENOMIC DNA]</scope>
    <source>
        <strain evidence="2 3">SmR1</strain>
    </source>
</reference>
<dbReference type="AlphaFoldDB" id="D8IRH7"/>
<dbReference type="STRING" id="757424.Hsero_1789"/>
<dbReference type="PANTHER" id="PTHR43798">
    <property type="entry name" value="MONOACYLGLYCEROL LIPASE"/>
    <property type="match status" value="1"/>
</dbReference>
<evidence type="ECO:0000313" key="3">
    <source>
        <dbReference type="Proteomes" id="UP000000329"/>
    </source>
</evidence>
<dbReference type="Proteomes" id="UP000000329">
    <property type="component" value="Chromosome"/>
</dbReference>
<keyword evidence="2" id="KW-0808">Transferase</keyword>
<protein>
    <submittedName>
        <fullName evidence="2">Hydrolase/ acyltransferases (Alpha/beta hydrolase superfamily) protein</fullName>
    </submittedName>
</protein>
<dbReference type="InterPro" id="IPR050266">
    <property type="entry name" value="AB_hydrolase_sf"/>
</dbReference>
<dbReference type="OrthoDB" id="135231at2"/>
<dbReference type="PRINTS" id="PR00111">
    <property type="entry name" value="ABHYDROLASE"/>
</dbReference>
<dbReference type="RefSeq" id="WP_013233794.1">
    <property type="nucleotide sequence ID" value="NC_014323.1"/>
</dbReference>
<keyword evidence="3" id="KW-1185">Reference proteome</keyword>